<comment type="caution">
    <text evidence="1">The sequence shown here is derived from an EMBL/GenBank/DDBJ whole genome shotgun (WGS) entry which is preliminary data.</text>
</comment>
<name>A0A8H5LPP6_9AGAR</name>
<evidence type="ECO:0000313" key="2">
    <source>
        <dbReference type="Proteomes" id="UP000559256"/>
    </source>
</evidence>
<organism evidence="1 2">
    <name type="scientific">Tetrapyrgos nigripes</name>
    <dbReference type="NCBI Taxonomy" id="182062"/>
    <lineage>
        <taxon>Eukaryota</taxon>
        <taxon>Fungi</taxon>
        <taxon>Dikarya</taxon>
        <taxon>Basidiomycota</taxon>
        <taxon>Agaricomycotina</taxon>
        <taxon>Agaricomycetes</taxon>
        <taxon>Agaricomycetidae</taxon>
        <taxon>Agaricales</taxon>
        <taxon>Marasmiineae</taxon>
        <taxon>Marasmiaceae</taxon>
        <taxon>Tetrapyrgos</taxon>
    </lineage>
</organism>
<dbReference type="Proteomes" id="UP000559256">
    <property type="component" value="Unassembled WGS sequence"/>
</dbReference>
<dbReference type="EMBL" id="JAACJM010000030">
    <property type="protein sequence ID" value="KAF5364898.1"/>
    <property type="molecule type" value="Genomic_DNA"/>
</dbReference>
<gene>
    <name evidence="1" type="ORF">D9758_008121</name>
</gene>
<protein>
    <submittedName>
        <fullName evidence="1">Uncharacterized protein</fullName>
    </submittedName>
</protein>
<evidence type="ECO:0000313" key="1">
    <source>
        <dbReference type="EMBL" id="KAF5364898.1"/>
    </source>
</evidence>
<sequence length="128" mass="14902">MEYEPKDDLFSGFSTPYMRLYEAEESWQRECLQPAPVTLEADESQSGYRGPDFYRFYHVLRFFASIEGFFIGELDLTGRHRERFDTLISLYNEFKADIAHVRPRAIVDRLTLSFTSTSILPDNSAVPT</sequence>
<accession>A0A8H5LPP6</accession>
<keyword evidence="2" id="KW-1185">Reference proteome</keyword>
<reference evidence="1 2" key="1">
    <citation type="journal article" date="2020" name="ISME J.">
        <title>Uncovering the hidden diversity of litter-decomposition mechanisms in mushroom-forming fungi.</title>
        <authorList>
            <person name="Floudas D."/>
            <person name="Bentzer J."/>
            <person name="Ahren D."/>
            <person name="Johansson T."/>
            <person name="Persson P."/>
            <person name="Tunlid A."/>
        </authorList>
    </citation>
    <scope>NUCLEOTIDE SEQUENCE [LARGE SCALE GENOMIC DNA]</scope>
    <source>
        <strain evidence="1 2">CBS 291.85</strain>
    </source>
</reference>
<proteinExistence type="predicted"/>
<dbReference type="OrthoDB" id="3258311at2759"/>
<dbReference type="AlphaFoldDB" id="A0A8H5LPP6"/>